<protein>
    <submittedName>
        <fullName evidence="1">Uncharacterized protein</fullName>
    </submittedName>
</protein>
<reference evidence="1" key="1">
    <citation type="journal article" date="2021" name="Proc. Natl. Acad. Sci. U.S.A.">
        <title>A Catalog of Tens of Thousands of Viruses from Human Metagenomes Reveals Hidden Associations with Chronic Diseases.</title>
        <authorList>
            <person name="Tisza M.J."/>
            <person name="Buck C.B."/>
        </authorList>
    </citation>
    <scope>NUCLEOTIDE SEQUENCE</scope>
    <source>
        <strain evidence="1">Ct35n35</strain>
    </source>
</reference>
<name>A0A8S5LCQ1_9CAUD</name>
<evidence type="ECO:0000313" key="1">
    <source>
        <dbReference type="EMBL" id="DAD67711.1"/>
    </source>
</evidence>
<dbReference type="EMBL" id="BK014683">
    <property type="protein sequence ID" value="DAD67711.1"/>
    <property type="molecule type" value="Genomic_DNA"/>
</dbReference>
<organism evidence="1">
    <name type="scientific">Myoviridae sp. ct35n35</name>
    <dbReference type="NCBI Taxonomy" id="2823534"/>
    <lineage>
        <taxon>Viruses</taxon>
        <taxon>Duplodnaviria</taxon>
        <taxon>Heunggongvirae</taxon>
        <taxon>Uroviricota</taxon>
        <taxon>Caudoviricetes</taxon>
    </lineage>
</organism>
<sequence>MHKGIKIPRKFNPLVVEKLSVKFGLSKTYIRQCLNKTRNSETADTICKEYKKYEKEINNILNDSL</sequence>
<proteinExistence type="predicted"/>
<accession>A0A8S5LCQ1</accession>